<keyword evidence="1" id="KW-0732">Signal</keyword>
<dbReference type="RefSeq" id="WP_191189102.1">
    <property type="nucleotide sequence ID" value="NZ_JACWMY010000005.1"/>
</dbReference>
<reference evidence="2 3" key="1">
    <citation type="submission" date="2020-09" db="EMBL/GenBank/DDBJ databases">
        <title>Novel species of Mucilaginibacter isolated from a glacier on the Tibetan Plateau.</title>
        <authorList>
            <person name="Liu Q."/>
            <person name="Xin Y.-H."/>
        </authorList>
    </citation>
    <scope>NUCLEOTIDE SEQUENCE [LARGE SCALE GENOMIC DNA]</scope>
    <source>
        <strain evidence="2 3">ZT4R22</strain>
    </source>
</reference>
<dbReference type="Proteomes" id="UP000606600">
    <property type="component" value="Unassembled WGS sequence"/>
</dbReference>
<keyword evidence="3" id="KW-1185">Reference proteome</keyword>
<feature type="signal peptide" evidence="1">
    <location>
        <begin position="1"/>
        <end position="19"/>
    </location>
</feature>
<dbReference type="EMBL" id="JACWMY010000005">
    <property type="protein sequence ID" value="MBD1364439.1"/>
    <property type="molecule type" value="Genomic_DNA"/>
</dbReference>
<proteinExistence type="predicted"/>
<comment type="caution">
    <text evidence="2">The sequence shown here is derived from an EMBL/GenBank/DDBJ whole genome shotgun (WGS) entry which is preliminary data.</text>
</comment>
<evidence type="ECO:0000256" key="1">
    <source>
        <dbReference type="SAM" id="SignalP"/>
    </source>
</evidence>
<name>A0ABR7WQ41_9SPHI</name>
<accession>A0ABR7WQ41</accession>
<evidence type="ECO:0000313" key="3">
    <source>
        <dbReference type="Proteomes" id="UP000606600"/>
    </source>
</evidence>
<organism evidence="2 3">
    <name type="scientific">Mucilaginibacter pankratovii</name>
    <dbReference type="NCBI Taxonomy" id="2772110"/>
    <lineage>
        <taxon>Bacteria</taxon>
        <taxon>Pseudomonadati</taxon>
        <taxon>Bacteroidota</taxon>
        <taxon>Sphingobacteriia</taxon>
        <taxon>Sphingobacteriales</taxon>
        <taxon>Sphingobacteriaceae</taxon>
        <taxon>Mucilaginibacter</taxon>
    </lineage>
</organism>
<gene>
    <name evidence="2" type="ORF">IDJ77_11525</name>
</gene>
<feature type="chain" id="PRO_5047445431" evidence="1">
    <location>
        <begin position="20"/>
        <end position="130"/>
    </location>
</feature>
<evidence type="ECO:0000313" key="2">
    <source>
        <dbReference type="EMBL" id="MBD1364439.1"/>
    </source>
</evidence>
<sequence length="130" mass="14541">MKGLFFLAASMLIGLTSFSQTLKITGLEASVQKLYDNHAPRTLGKSMVIAIYDNSASVKVGVEQLVYLQKVSDSVYSNTTYNTDQTESYTYSLTVTKTAFVMTSATFTWRVRQIKSPYQTANYTITGKRF</sequence>
<protein>
    <submittedName>
        <fullName evidence="2">Uncharacterized protein</fullName>
    </submittedName>
</protein>